<organism evidence="2 3">
    <name type="scientific">Actibacterium pelagium</name>
    <dbReference type="NCBI Taxonomy" id="2029103"/>
    <lineage>
        <taxon>Bacteria</taxon>
        <taxon>Pseudomonadati</taxon>
        <taxon>Pseudomonadota</taxon>
        <taxon>Alphaproteobacteria</taxon>
        <taxon>Rhodobacterales</taxon>
        <taxon>Roseobacteraceae</taxon>
        <taxon>Actibacterium</taxon>
    </lineage>
</organism>
<dbReference type="PANTHER" id="PTHR45331:SF2">
    <property type="entry name" value="OXIDOREDUCTASE WITH IRON-SULFUR SUBUNIT"/>
    <property type="match status" value="1"/>
</dbReference>
<dbReference type="PANTHER" id="PTHR45331">
    <property type="entry name" value="OXIDOREDUCTASE, IRON-SULPHUR BINDING SUBUNIT-RELATED-RELATED"/>
    <property type="match status" value="1"/>
</dbReference>
<evidence type="ECO:0000259" key="1">
    <source>
        <dbReference type="PROSITE" id="PS51085"/>
    </source>
</evidence>
<name>A0A917AH14_9RHOB</name>
<feature type="domain" description="2Fe-2S ferredoxin-type" evidence="1">
    <location>
        <begin position="1"/>
        <end position="83"/>
    </location>
</feature>
<dbReference type="AlphaFoldDB" id="A0A917AH14"/>
<dbReference type="InterPro" id="IPR012675">
    <property type="entry name" value="Beta-grasp_dom_sf"/>
</dbReference>
<proteinExistence type="predicted"/>
<dbReference type="Proteomes" id="UP000606730">
    <property type="component" value="Unassembled WGS sequence"/>
</dbReference>
<sequence>MITFSVNGKLKEVSEARADDKLLDYLHDDLNLTGSKLCCGIGVCRACTVEVFKPPSNAASAIISCKTSLGQINGTQITTIEGATPKDGLLPIQEAFLKNFSFQCGYCAPGFVMASKVFLDWLATQTSITEEALDEAIHDAIGDHICRCTGYVRYFEALKATAQAQLEAQQ</sequence>
<dbReference type="GO" id="GO:0046872">
    <property type="term" value="F:metal ion binding"/>
    <property type="evidence" value="ECO:0007669"/>
    <property type="project" value="InterPro"/>
</dbReference>
<reference evidence="2" key="1">
    <citation type="journal article" date="2014" name="Int. J. Syst. Evol. Microbiol.">
        <title>Complete genome sequence of Corynebacterium casei LMG S-19264T (=DSM 44701T), isolated from a smear-ripened cheese.</title>
        <authorList>
            <consortium name="US DOE Joint Genome Institute (JGI-PGF)"/>
            <person name="Walter F."/>
            <person name="Albersmeier A."/>
            <person name="Kalinowski J."/>
            <person name="Ruckert C."/>
        </authorList>
    </citation>
    <scope>NUCLEOTIDE SEQUENCE</scope>
    <source>
        <strain evidence="2">CGMCC 1.16012</strain>
    </source>
</reference>
<keyword evidence="3" id="KW-1185">Reference proteome</keyword>
<comment type="caution">
    <text evidence="2">The sequence shown here is derived from an EMBL/GenBank/DDBJ whole genome shotgun (WGS) entry which is preliminary data.</text>
</comment>
<evidence type="ECO:0000313" key="2">
    <source>
        <dbReference type="EMBL" id="GGE50422.1"/>
    </source>
</evidence>
<dbReference type="RefSeq" id="WP_095595032.1">
    <property type="nucleotide sequence ID" value="NZ_BMKN01000002.1"/>
</dbReference>
<dbReference type="InterPro" id="IPR036010">
    <property type="entry name" value="2Fe-2S_ferredoxin-like_sf"/>
</dbReference>
<dbReference type="InterPro" id="IPR052914">
    <property type="entry name" value="Aldehyde_Oxdr_Iron-Sulfur"/>
</dbReference>
<dbReference type="InterPro" id="IPR001041">
    <property type="entry name" value="2Fe-2S_ferredoxin-type"/>
</dbReference>
<dbReference type="SUPFAM" id="SSF47741">
    <property type="entry name" value="CO dehydrogenase ISP C-domain like"/>
    <property type="match status" value="1"/>
</dbReference>
<dbReference type="GO" id="GO:0016903">
    <property type="term" value="F:oxidoreductase activity, acting on the aldehyde or oxo group of donors"/>
    <property type="evidence" value="ECO:0007669"/>
    <property type="project" value="TreeGrafter"/>
</dbReference>
<dbReference type="Gene3D" id="3.10.20.30">
    <property type="match status" value="1"/>
</dbReference>
<protein>
    <recommendedName>
        <fullName evidence="1">2Fe-2S ferredoxin-type domain-containing protein</fullName>
    </recommendedName>
</protein>
<accession>A0A917AH14</accession>
<gene>
    <name evidence="2" type="ORF">GCM10011517_17750</name>
</gene>
<dbReference type="EMBL" id="BMKN01000002">
    <property type="protein sequence ID" value="GGE50422.1"/>
    <property type="molecule type" value="Genomic_DNA"/>
</dbReference>
<dbReference type="Pfam" id="PF00111">
    <property type="entry name" value="Fer2"/>
    <property type="match status" value="1"/>
</dbReference>
<dbReference type="SUPFAM" id="SSF54292">
    <property type="entry name" value="2Fe-2S ferredoxin-like"/>
    <property type="match status" value="1"/>
</dbReference>
<dbReference type="Gene3D" id="1.10.150.120">
    <property type="entry name" value="[2Fe-2S]-binding domain"/>
    <property type="match status" value="1"/>
</dbReference>
<dbReference type="Pfam" id="PF01799">
    <property type="entry name" value="Fer2_2"/>
    <property type="match status" value="1"/>
</dbReference>
<dbReference type="InterPro" id="IPR036884">
    <property type="entry name" value="2Fe-2S-bd_dom_sf"/>
</dbReference>
<dbReference type="PROSITE" id="PS51085">
    <property type="entry name" value="2FE2S_FER_2"/>
    <property type="match status" value="1"/>
</dbReference>
<dbReference type="InterPro" id="IPR002888">
    <property type="entry name" value="2Fe-2S-bd"/>
</dbReference>
<evidence type="ECO:0000313" key="3">
    <source>
        <dbReference type="Proteomes" id="UP000606730"/>
    </source>
</evidence>
<dbReference type="CDD" id="cd00207">
    <property type="entry name" value="fer2"/>
    <property type="match status" value="1"/>
</dbReference>
<dbReference type="OrthoDB" id="9806714at2"/>
<reference evidence="2" key="2">
    <citation type="submission" date="2020-09" db="EMBL/GenBank/DDBJ databases">
        <authorList>
            <person name="Sun Q."/>
            <person name="Zhou Y."/>
        </authorList>
    </citation>
    <scope>NUCLEOTIDE SEQUENCE</scope>
    <source>
        <strain evidence="2">CGMCC 1.16012</strain>
    </source>
</reference>
<dbReference type="GO" id="GO:0051537">
    <property type="term" value="F:2 iron, 2 sulfur cluster binding"/>
    <property type="evidence" value="ECO:0007669"/>
    <property type="project" value="TreeGrafter"/>
</dbReference>